<accession>A0A9D2NIA0</accession>
<feature type="transmembrane region" description="Helical" evidence="1">
    <location>
        <begin position="322"/>
        <end position="351"/>
    </location>
</feature>
<feature type="transmembrane region" description="Helical" evidence="1">
    <location>
        <begin position="67"/>
        <end position="84"/>
    </location>
</feature>
<feature type="transmembrane region" description="Helical" evidence="1">
    <location>
        <begin position="133"/>
        <end position="155"/>
    </location>
</feature>
<gene>
    <name evidence="2" type="ORF">H9761_11140</name>
</gene>
<dbReference type="Proteomes" id="UP000823891">
    <property type="component" value="Unassembled WGS sequence"/>
</dbReference>
<organism evidence="2 3">
    <name type="scientific">Candidatus Eisenbergiella merdavium</name>
    <dbReference type="NCBI Taxonomy" id="2838551"/>
    <lineage>
        <taxon>Bacteria</taxon>
        <taxon>Bacillati</taxon>
        <taxon>Bacillota</taxon>
        <taxon>Clostridia</taxon>
        <taxon>Lachnospirales</taxon>
        <taxon>Lachnospiraceae</taxon>
        <taxon>Eisenbergiella</taxon>
    </lineage>
</organism>
<feature type="transmembrane region" description="Helical" evidence="1">
    <location>
        <begin position="210"/>
        <end position="231"/>
    </location>
</feature>
<feature type="transmembrane region" description="Helical" evidence="1">
    <location>
        <begin position="243"/>
        <end position="267"/>
    </location>
</feature>
<evidence type="ECO:0000256" key="1">
    <source>
        <dbReference type="SAM" id="Phobius"/>
    </source>
</evidence>
<evidence type="ECO:0000313" key="3">
    <source>
        <dbReference type="Proteomes" id="UP000823891"/>
    </source>
</evidence>
<sequence length="352" mass="37299">MEQSGLLQELELGGMSEKLEELFPGFSIDFSGFLSQILSGNWKEGVSLLLASLRDGIAGEAAGMRNLFLLLLLVGIMSSLFTVAAQAFKSHQIADIAHFVAFLLMLLIVLAAFSQAADITEALLEKILLFVRLFLPTFMIALGFSAGTVTAAGYYELILLLIYGVEQLLMSVGLPAANVYMMLVVMNGLWEEEKLSALIDLMHKGLTGGLKFLLTCITGIGLLQSMVTPVLESLKVSSAAKLLSAIPGLGGLAEGTAQLLFGSAVLIKNGLGAAAILLLLALCVVPFLKLFLYGAILKLCAGLLGMSADKRLTGCIDRAGDAVFVVLRIAFTALACFLILFAIITCLAGTLR</sequence>
<protein>
    <submittedName>
        <fullName evidence="2">Stage III sporulation protein AE</fullName>
    </submittedName>
</protein>
<keyword evidence="1" id="KW-1133">Transmembrane helix</keyword>
<dbReference type="InterPro" id="IPR014194">
    <property type="entry name" value="Spore_III_AE"/>
</dbReference>
<reference evidence="2" key="2">
    <citation type="submission" date="2021-04" db="EMBL/GenBank/DDBJ databases">
        <authorList>
            <person name="Gilroy R."/>
        </authorList>
    </citation>
    <scope>NUCLEOTIDE SEQUENCE</scope>
    <source>
        <strain evidence="2">USAMLcec2-132</strain>
    </source>
</reference>
<proteinExistence type="predicted"/>
<reference evidence="2" key="1">
    <citation type="journal article" date="2021" name="PeerJ">
        <title>Extensive microbial diversity within the chicken gut microbiome revealed by metagenomics and culture.</title>
        <authorList>
            <person name="Gilroy R."/>
            <person name="Ravi A."/>
            <person name="Getino M."/>
            <person name="Pursley I."/>
            <person name="Horton D.L."/>
            <person name="Alikhan N.F."/>
            <person name="Baker D."/>
            <person name="Gharbi K."/>
            <person name="Hall N."/>
            <person name="Watson M."/>
            <person name="Adriaenssens E.M."/>
            <person name="Foster-Nyarko E."/>
            <person name="Jarju S."/>
            <person name="Secka A."/>
            <person name="Antonio M."/>
            <person name="Oren A."/>
            <person name="Chaudhuri R.R."/>
            <person name="La Ragione R."/>
            <person name="Hildebrand F."/>
            <person name="Pallen M.J."/>
        </authorList>
    </citation>
    <scope>NUCLEOTIDE SEQUENCE</scope>
    <source>
        <strain evidence="2">USAMLcec2-132</strain>
    </source>
</reference>
<keyword evidence="1" id="KW-0472">Membrane</keyword>
<keyword evidence="1" id="KW-0812">Transmembrane</keyword>
<feature type="transmembrane region" description="Helical" evidence="1">
    <location>
        <begin position="96"/>
        <end position="113"/>
    </location>
</feature>
<dbReference type="Pfam" id="PF09546">
    <property type="entry name" value="Spore_III_AE"/>
    <property type="match status" value="1"/>
</dbReference>
<feature type="transmembrane region" description="Helical" evidence="1">
    <location>
        <begin position="273"/>
        <end position="301"/>
    </location>
</feature>
<dbReference type="AlphaFoldDB" id="A0A9D2NIA0"/>
<dbReference type="EMBL" id="DWWS01000040">
    <property type="protein sequence ID" value="HJC24244.1"/>
    <property type="molecule type" value="Genomic_DNA"/>
</dbReference>
<comment type="caution">
    <text evidence="2">The sequence shown here is derived from an EMBL/GenBank/DDBJ whole genome shotgun (WGS) entry which is preliminary data.</text>
</comment>
<evidence type="ECO:0000313" key="2">
    <source>
        <dbReference type="EMBL" id="HJC24244.1"/>
    </source>
</evidence>
<feature type="transmembrane region" description="Helical" evidence="1">
    <location>
        <begin position="167"/>
        <end position="190"/>
    </location>
</feature>
<name>A0A9D2NIA0_9FIRM</name>